<evidence type="ECO:0000256" key="7">
    <source>
        <dbReference type="ARBA" id="ARBA00023010"/>
    </source>
</evidence>
<evidence type="ECO:0000313" key="11">
    <source>
        <dbReference type="Proteomes" id="UP000233387"/>
    </source>
</evidence>
<comment type="caution">
    <text evidence="10">The sequence shown here is derived from an EMBL/GenBank/DDBJ whole genome shotgun (WGS) entry which is preliminary data.</text>
</comment>
<comment type="function">
    <text evidence="9">Involved in protein export. Participates in an early event of protein translocation.</text>
</comment>
<dbReference type="EMBL" id="NKXO01000021">
    <property type="protein sequence ID" value="PKQ68929.1"/>
    <property type="molecule type" value="Genomic_DNA"/>
</dbReference>
<dbReference type="RefSeq" id="WP_101358732.1">
    <property type="nucleotide sequence ID" value="NZ_NKXO01000021.1"/>
</dbReference>
<dbReference type="OrthoDB" id="1122493at2"/>
<organism evidence="10 11">
    <name type="scientific">Raineya orbicola</name>
    <dbReference type="NCBI Taxonomy" id="2016530"/>
    <lineage>
        <taxon>Bacteria</taxon>
        <taxon>Pseudomonadati</taxon>
        <taxon>Bacteroidota</taxon>
        <taxon>Cytophagia</taxon>
        <taxon>Cytophagales</taxon>
        <taxon>Raineyaceae</taxon>
        <taxon>Raineya</taxon>
    </lineage>
</organism>
<name>A0A2N3IF39_9BACT</name>
<evidence type="ECO:0000256" key="3">
    <source>
        <dbReference type="ARBA" id="ARBA00022448"/>
    </source>
</evidence>
<evidence type="ECO:0000256" key="5">
    <source>
        <dbReference type="ARBA" id="ARBA00022927"/>
    </source>
</evidence>
<evidence type="ECO:0000256" key="4">
    <source>
        <dbReference type="ARBA" id="ARBA00022692"/>
    </source>
</evidence>
<dbReference type="GO" id="GO:0005886">
    <property type="term" value="C:plasma membrane"/>
    <property type="evidence" value="ECO:0007669"/>
    <property type="project" value="UniProtKB-SubCell"/>
</dbReference>
<evidence type="ECO:0000256" key="6">
    <source>
        <dbReference type="ARBA" id="ARBA00022989"/>
    </source>
</evidence>
<protein>
    <recommendedName>
        <fullName evidence="9">Protein-export membrane protein SecG</fullName>
    </recommendedName>
</protein>
<accession>A0A2N3IF39</accession>
<dbReference type="NCBIfam" id="TIGR00810">
    <property type="entry name" value="secG"/>
    <property type="match status" value="1"/>
</dbReference>
<keyword evidence="8 9" id="KW-0472">Membrane</keyword>
<feature type="transmembrane region" description="Helical" evidence="9">
    <location>
        <begin position="54"/>
        <end position="72"/>
    </location>
</feature>
<dbReference type="Proteomes" id="UP000233387">
    <property type="component" value="Unassembled WGS sequence"/>
</dbReference>
<comment type="caution">
    <text evidence="9">Lacks conserved residue(s) required for the propagation of feature annotation.</text>
</comment>
<gene>
    <name evidence="10" type="ORF">Rain11_1462</name>
</gene>
<evidence type="ECO:0000313" key="10">
    <source>
        <dbReference type="EMBL" id="PKQ68929.1"/>
    </source>
</evidence>
<dbReference type="InterPro" id="IPR004692">
    <property type="entry name" value="SecG"/>
</dbReference>
<dbReference type="GO" id="GO:0009306">
    <property type="term" value="P:protein secretion"/>
    <property type="evidence" value="ECO:0007669"/>
    <property type="project" value="UniProtKB-UniRule"/>
</dbReference>
<sequence>MLGFIIGLMMLISVLLIIVILPQQSAKSGGGIGAAAGASQMLGVQKTTDLMEKLTWGLMIAIFVLALITNFFK</sequence>
<evidence type="ECO:0000256" key="1">
    <source>
        <dbReference type="ARBA" id="ARBA00004141"/>
    </source>
</evidence>
<keyword evidence="11" id="KW-1185">Reference proteome</keyword>
<comment type="similarity">
    <text evidence="2 9">Belongs to the SecG family.</text>
</comment>
<proteinExistence type="inferred from homology"/>
<keyword evidence="3 9" id="KW-0813">Transport</keyword>
<keyword evidence="5 9" id="KW-0653">Protein transport</keyword>
<dbReference type="Pfam" id="PF03840">
    <property type="entry name" value="SecG"/>
    <property type="match status" value="1"/>
</dbReference>
<evidence type="ECO:0000256" key="2">
    <source>
        <dbReference type="ARBA" id="ARBA00008445"/>
    </source>
</evidence>
<evidence type="ECO:0000256" key="8">
    <source>
        <dbReference type="ARBA" id="ARBA00023136"/>
    </source>
</evidence>
<keyword evidence="9" id="KW-1003">Cell membrane</keyword>
<dbReference type="AlphaFoldDB" id="A0A2N3IF39"/>
<evidence type="ECO:0000256" key="9">
    <source>
        <dbReference type="RuleBase" id="RU365087"/>
    </source>
</evidence>
<keyword evidence="6 9" id="KW-1133">Transmembrane helix</keyword>
<reference evidence="10 11" key="1">
    <citation type="submission" date="2017-06" db="EMBL/GenBank/DDBJ databases">
        <title>Raineya orbicola gen. nov., sp. nov. a slightly thermophilic bacterium of the phylum Bacteroidetes and the description of Raineyaceae fam. nov.</title>
        <authorList>
            <person name="Albuquerque L."/>
            <person name="Polonia A.R.M."/>
            <person name="Barroso C."/>
            <person name="Froufe H.J.C."/>
            <person name="Lage O."/>
            <person name="Lobo-Da-Cunha A."/>
            <person name="Egas C."/>
            <person name="Da Costa M.S."/>
        </authorList>
    </citation>
    <scope>NUCLEOTIDE SEQUENCE [LARGE SCALE GENOMIC DNA]</scope>
    <source>
        <strain evidence="10 11">SPSPC-11</strain>
    </source>
</reference>
<keyword evidence="4 9" id="KW-0812">Transmembrane</keyword>
<dbReference type="GO" id="GO:0015450">
    <property type="term" value="F:protein-transporting ATPase activity"/>
    <property type="evidence" value="ECO:0007669"/>
    <property type="project" value="UniProtKB-UniRule"/>
</dbReference>
<keyword evidence="7 9" id="KW-0811">Translocation</keyword>
<comment type="subcellular location">
    <subcellularLocation>
        <location evidence="9">Cell membrane</location>
        <topology evidence="9">Multi-pass membrane protein</topology>
    </subcellularLocation>
    <subcellularLocation>
        <location evidence="1">Membrane</location>
        <topology evidence="1">Multi-pass membrane protein</topology>
    </subcellularLocation>
</comment>